<dbReference type="PANTHER" id="PTHR43047:SF72">
    <property type="entry name" value="OSMOSENSING HISTIDINE PROTEIN KINASE SLN1"/>
    <property type="match status" value="1"/>
</dbReference>
<dbReference type="PROSITE" id="PS50109">
    <property type="entry name" value="HIS_KIN"/>
    <property type="match status" value="1"/>
</dbReference>
<evidence type="ECO:0000256" key="6">
    <source>
        <dbReference type="ARBA" id="ARBA00023012"/>
    </source>
</evidence>
<dbReference type="PANTHER" id="PTHR43047">
    <property type="entry name" value="TWO-COMPONENT HISTIDINE PROTEIN KINASE"/>
    <property type="match status" value="1"/>
</dbReference>
<dbReference type="Proteomes" id="UP000050417">
    <property type="component" value="Unassembled WGS sequence"/>
</dbReference>
<dbReference type="GO" id="GO:0000155">
    <property type="term" value="F:phosphorelay sensor kinase activity"/>
    <property type="evidence" value="ECO:0007669"/>
    <property type="project" value="InterPro"/>
</dbReference>
<feature type="domain" description="Histidine kinase" evidence="8">
    <location>
        <begin position="173"/>
        <end position="386"/>
    </location>
</feature>
<comment type="catalytic activity">
    <reaction evidence="1">
        <text>ATP + protein L-histidine = ADP + protein N-phospho-L-histidine.</text>
        <dbReference type="EC" id="2.7.13.3"/>
    </reaction>
</comment>
<comment type="caution">
    <text evidence="9">The sequence shown here is derived from an EMBL/GenBank/DDBJ whole genome shotgun (WGS) entry which is preliminary data.</text>
</comment>
<keyword evidence="6" id="KW-0902">Two-component regulatory system</keyword>
<evidence type="ECO:0000256" key="2">
    <source>
        <dbReference type="ARBA" id="ARBA00012438"/>
    </source>
</evidence>
<dbReference type="STRING" id="1134406.ADN00_07345"/>
<dbReference type="Gene3D" id="3.30.565.10">
    <property type="entry name" value="Histidine kinase-like ATPase, C-terminal domain"/>
    <property type="match status" value="1"/>
</dbReference>
<dbReference type="SMART" id="SM00388">
    <property type="entry name" value="HisKA"/>
    <property type="match status" value="1"/>
</dbReference>
<dbReference type="InterPro" id="IPR003594">
    <property type="entry name" value="HATPase_dom"/>
</dbReference>
<organism evidence="9 10">
    <name type="scientific">Ornatilinea apprima</name>
    <dbReference type="NCBI Taxonomy" id="1134406"/>
    <lineage>
        <taxon>Bacteria</taxon>
        <taxon>Bacillati</taxon>
        <taxon>Chloroflexota</taxon>
        <taxon>Anaerolineae</taxon>
        <taxon>Anaerolineales</taxon>
        <taxon>Anaerolineaceae</taxon>
        <taxon>Ornatilinea</taxon>
    </lineage>
</organism>
<dbReference type="FunFam" id="3.30.565.10:FF:000006">
    <property type="entry name" value="Sensor histidine kinase WalK"/>
    <property type="match status" value="1"/>
</dbReference>
<sequence>MTAEIHPIKIIQSAFPGIQDSLAQELVEAGKEIQVAPQTVICREGAVENTFYIILNGEVRVTKLINEAENRLLTHLRPGDFFGEMAIIHNAPRAATVTAVQPTTLLEISSQVFSDLIERSSSMSLAMVRAVSNRLRDNDEMAIEDLRQKTRELAHAYQQLAEQEKARSQFLTTIAHELRTPLMAAAGFLQVVRTGQLQGDSLNSALETISSNLQQIMNLTNDILFLQEMDLILAEFQLTDVTALLHTCVEKLRLPTTKSPITIHFNLPTGLPRVPADPKSLERSLSAVLDNAVKFSPEGGVIEISASFDAQTLSIQITDHGVGIPAEALPHIFDRFFHLDQAGNHLFRGVGLGLSIARQVIEQHHGNIQVQSPLGLGSTFTITLPR</sequence>
<dbReference type="SUPFAM" id="SSF51206">
    <property type="entry name" value="cAMP-binding domain-like"/>
    <property type="match status" value="1"/>
</dbReference>
<dbReference type="GO" id="GO:0009927">
    <property type="term" value="F:histidine phosphotransfer kinase activity"/>
    <property type="evidence" value="ECO:0007669"/>
    <property type="project" value="TreeGrafter"/>
</dbReference>
<evidence type="ECO:0000313" key="9">
    <source>
        <dbReference type="EMBL" id="KPL78273.1"/>
    </source>
</evidence>
<dbReference type="Gene3D" id="2.60.120.10">
    <property type="entry name" value="Jelly Rolls"/>
    <property type="match status" value="1"/>
</dbReference>
<reference evidence="9 10" key="1">
    <citation type="submission" date="2015-07" db="EMBL/GenBank/DDBJ databases">
        <title>Genome sequence of Ornatilinea apprima DSM 23815.</title>
        <authorList>
            <person name="Hemp J."/>
            <person name="Ward L.M."/>
            <person name="Pace L.A."/>
            <person name="Fischer W.W."/>
        </authorList>
    </citation>
    <scope>NUCLEOTIDE SEQUENCE [LARGE SCALE GENOMIC DNA]</scope>
    <source>
        <strain evidence="9 10">P3M-1</strain>
    </source>
</reference>
<keyword evidence="5" id="KW-0418">Kinase</keyword>
<dbReference type="Gene3D" id="1.10.287.130">
    <property type="match status" value="1"/>
</dbReference>
<evidence type="ECO:0000259" key="8">
    <source>
        <dbReference type="PROSITE" id="PS50109"/>
    </source>
</evidence>
<gene>
    <name evidence="9" type="ORF">ADN00_07345</name>
</gene>
<dbReference type="SMART" id="SM00387">
    <property type="entry name" value="HATPase_c"/>
    <property type="match status" value="1"/>
</dbReference>
<dbReference type="InterPro" id="IPR005467">
    <property type="entry name" value="His_kinase_dom"/>
</dbReference>
<dbReference type="InterPro" id="IPR004358">
    <property type="entry name" value="Sig_transdc_His_kin-like_C"/>
</dbReference>
<dbReference type="InterPro" id="IPR018488">
    <property type="entry name" value="cNMP-bd_CS"/>
</dbReference>
<evidence type="ECO:0000313" key="10">
    <source>
        <dbReference type="Proteomes" id="UP000050417"/>
    </source>
</evidence>
<dbReference type="CDD" id="cd00075">
    <property type="entry name" value="HATPase"/>
    <property type="match status" value="1"/>
</dbReference>
<dbReference type="SUPFAM" id="SSF47384">
    <property type="entry name" value="Homodimeric domain of signal transducing histidine kinase"/>
    <property type="match status" value="1"/>
</dbReference>
<dbReference type="InterPro" id="IPR036890">
    <property type="entry name" value="HATPase_C_sf"/>
</dbReference>
<protein>
    <recommendedName>
        <fullName evidence="2">histidine kinase</fullName>
        <ecNumber evidence="2">2.7.13.3</ecNumber>
    </recommendedName>
</protein>
<evidence type="ECO:0000259" key="7">
    <source>
        <dbReference type="PROSITE" id="PS50042"/>
    </source>
</evidence>
<evidence type="ECO:0000256" key="5">
    <source>
        <dbReference type="ARBA" id="ARBA00022777"/>
    </source>
</evidence>
<feature type="domain" description="Cyclic nucleotide-binding" evidence="7">
    <location>
        <begin position="14"/>
        <end position="134"/>
    </location>
</feature>
<dbReference type="SUPFAM" id="SSF55874">
    <property type="entry name" value="ATPase domain of HSP90 chaperone/DNA topoisomerase II/histidine kinase"/>
    <property type="match status" value="1"/>
</dbReference>
<name>A0A0P6XY37_9CHLR</name>
<keyword evidence="3" id="KW-0597">Phosphoprotein</keyword>
<dbReference type="InterPro" id="IPR036097">
    <property type="entry name" value="HisK_dim/P_sf"/>
</dbReference>
<dbReference type="PRINTS" id="PR00344">
    <property type="entry name" value="BCTRLSENSOR"/>
</dbReference>
<proteinExistence type="predicted"/>
<dbReference type="Pfam" id="PF00512">
    <property type="entry name" value="HisKA"/>
    <property type="match status" value="1"/>
</dbReference>
<dbReference type="Pfam" id="PF00027">
    <property type="entry name" value="cNMP_binding"/>
    <property type="match status" value="1"/>
</dbReference>
<keyword evidence="4" id="KW-0808">Transferase</keyword>
<dbReference type="GO" id="GO:0005886">
    <property type="term" value="C:plasma membrane"/>
    <property type="evidence" value="ECO:0007669"/>
    <property type="project" value="TreeGrafter"/>
</dbReference>
<dbReference type="Pfam" id="PF02518">
    <property type="entry name" value="HATPase_c"/>
    <property type="match status" value="1"/>
</dbReference>
<dbReference type="InterPro" id="IPR003661">
    <property type="entry name" value="HisK_dim/P_dom"/>
</dbReference>
<dbReference type="InterPro" id="IPR000595">
    <property type="entry name" value="cNMP-bd_dom"/>
</dbReference>
<evidence type="ECO:0000256" key="4">
    <source>
        <dbReference type="ARBA" id="ARBA00022679"/>
    </source>
</evidence>
<dbReference type="PROSITE" id="PS00889">
    <property type="entry name" value="CNMP_BINDING_2"/>
    <property type="match status" value="1"/>
</dbReference>
<dbReference type="CDD" id="cd00082">
    <property type="entry name" value="HisKA"/>
    <property type="match status" value="1"/>
</dbReference>
<dbReference type="InterPro" id="IPR014710">
    <property type="entry name" value="RmlC-like_jellyroll"/>
</dbReference>
<accession>A0A0P6XY37</accession>
<evidence type="ECO:0000256" key="1">
    <source>
        <dbReference type="ARBA" id="ARBA00000085"/>
    </source>
</evidence>
<dbReference type="PROSITE" id="PS50042">
    <property type="entry name" value="CNMP_BINDING_3"/>
    <property type="match status" value="1"/>
</dbReference>
<dbReference type="EMBL" id="LGCL01000019">
    <property type="protein sequence ID" value="KPL78273.1"/>
    <property type="molecule type" value="Genomic_DNA"/>
</dbReference>
<dbReference type="SMART" id="SM00100">
    <property type="entry name" value="cNMP"/>
    <property type="match status" value="1"/>
</dbReference>
<dbReference type="AlphaFoldDB" id="A0A0P6XY37"/>
<dbReference type="InterPro" id="IPR018490">
    <property type="entry name" value="cNMP-bd_dom_sf"/>
</dbReference>
<keyword evidence="10" id="KW-1185">Reference proteome</keyword>
<dbReference type="EC" id="2.7.13.3" evidence="2"/>
<dbReference type="RefSeq" id="WP_075062332.1">
    <property type="nucleotide sequence ID" value="NZ_LGCL01000019.1"/>
</dbReference>
<dbReference type="OrthoDB" id="152194at2"/>
<evidence type="ECO:0000256" key="3">
    <source>
        <dbReference type="ARBA" id="ARBA00022553"/>
    </source>
</evidence>
<dbReference type="CDD" id="cd00038">
    <property type="entry name" value="CAP_ED"/>
    <property type="match status" value="1"/>
</dbReference>